<dbReference type="InterPro" id="IPR039425">
    <property type="entry name" value="RNA_pol_sigma-70-like"/>
</dbReference>
<evidence type="ECO:0000256" key="4">
    <source>
        <dbReference type="ARBA" id="ARBA00023163"/>
    </source>
</evidence>
<dbReference type="Pfam" id="PF08281">
    <property type="entry name" value="Sigma70_r4_2"/>
    <property type="match status" value="1"/>
</dbReference>
<reference evidence="7 8" key="1">
    <citation type="submission" date="2022-09" db="EMBL/GenBank/DDBJ databases">
        <title>Genome sequencing of Flavivirga sp. MEBiC05379.</title>
        <authorList>
            <person name="Oh H.-M."/>
            <person name="Kwon K.K."/>
            <person name="Park M.J."/>
            <person name="Yang S.-H."/>
        </authorList>
    </citation>
    <scope>NUCLEOTIDE SEQUENCE [LARGE SCALE GENOMIC DNA]</scope>
    <source>
        <strain evidence="7 8">MEBiC05379</strain>
    </source>
</reference>
<comment type="similarity">
    <text evidence="1">Belongs to the sigma-70 factor family. ECF subfamily.</text>
</comment>
<evidence type="ECO:0000256" key="3">
    <source>
        <dbReference type="ARBA" id="ARBA00023082"/>
    </source>
</evidence>
<dbReference type="RefSeq" id="WP_303309107.1">
    <property type="nucleotide sequence ID" value="NZ_JAODOP010000001.1"/>
</dbReference>
<dbReference type="InterPro" id="IPR036388">
    <property type="entry name" value="WH-like_DNA-bd_sf"/>
</dbReference>
<proteinExistence type="inferred from homology"/>
<dbReference type="Gene3D" id="1.10.1740.10">
    <property type="match status" value="1"/>
</dbReference>
<evidence type="ECO:0000256" key="1">
    <source>
        <dbReference type="ARBA" id="ARBA00010641"/>
    </source>
</evidence>
<dbReference type="InterPro" id="IPR014284">
    <property type="entry name" value="RNA_pol_sigma-70_dom"/>
</dbReference>
<dbReference type="Gene3D" id="1.10.10.10">
    <property type="entry name" value="Winged helix-like DNA-binding domain superfamily/Winged helix DNA-binding domain"/>
    <property type="match status" value="1"/>
</dbReference>
<evidence type="ECO:0000313" key="8">
    <source>
        <dbReference type="Proteomes" id="UP001337305"/>
    </source>
</evidence>
<gene>
    <name evidence="7" type="ORF">N1F79_03145</name>
</gene>
<dbReference type="NCBIfam" id="TIGR02937">
    <property type="entry name" value="sigma70-ECF"/>
    <property type="match status" value="1"/>
</dbReference>
<dbReference type="Proteomes" id="UP001337305">
    <property type="component" value="Unassembled WGS sequence"/>
</dbReference>
<dbReference type="InterPro" id="IPR013249">
    <property type="entry name" value="RNA_pol_sigma70_r4_t2"/>
</dbReference>
<name>A0ABU7XN40_9FLAO</name>
<keyword evidence="3" id="KW-0731">Sigma factor</keyword>
<dbReference type="InterPro" id="IPR013325">
    <property type="entry name" value="RNA_pol_sigma_r2"/>
</dbReference>
<dbReference type="Pfam" id="PF04542">
    <property type="entry name" value="Sigma70_r2"/>
    <property type="match status" value="1"/>
</dbReference>
<evidence type="ECO:0000259" key="6">
    <source>
        <dbReference type="Pfam" id="PF08281"/>
    </source>
</evidence>
<dbReference type="SUPFAM" id="SSF88946">
    <property type="entry name" value="Sigma2 domain of RNA polymerase sigma factors"/>
    <property type="match status" value="1"/>
</dbReference>
<evidence type="ECO:0000313" key="7">
    <source>
        <dbReference type="EMBL" id="MEF3832118.1"/>
    </source>
</evidence>
<dbReference type="SUPFAM" id="SSF88659">
    <property type="entry name" value="Sigma3 and sigma4 domains of RNA polymerase sigma factors"/>
    <property type="match status" value="1"/>
</dbReference>
<dbReference type="PANTHER" id="PTHR43133:SF46">
    <property type="entry name" value="RNA POLYMERASE SIGMA-70 FACTOR ECF SUBFAMILY"/>
    <property type="match status" value="1"/>
</dbReference>
<feature type="domain" description="RNA polymerase sigma-70 region 2" evidence="5">
    <location>
        <begin position="26"/>
        <end position="92"/>
    </location>
</feature>
<dbReference type="PANTHER" id="PTHR43133">
    <property type="entry name" value="RNA POLYMERASE ECF-TYPE SIGMA FACTO"/>
    <property type="match status" value="1"/>
</dbReference>
<dbReference type="EMBL" id="JAODOP010000001">
    <property type="protein sequence ID" value="MEF3832118.1"/>
    <property type="molecule type" value="Genomic_DNA"/>
</dbReference>
<sequence>MYTDLSNIKTLVQELEKGNHQALVFLMNTYHHQLCLYAYSLSNDFDGAKDIVQNVFVKIWEDKHKLQHVKSIKSFLYKSVYNGFIDQWRKDKKMLAIEQKHFEALEDIVKNENADVLKKQLSLVKLEIQRLPPKCKETFLLSKQEGLTNIEIANFMNVSIRTVEAQMNKAFRILRKKLQNKIKPMLFLLFGINFHVES</sequence>
<keyword evidence="2" id="KW-0805">Transcription regulation</keyword>
<organism evidence="7 8">
    <name type="scientific">Flavivirga spongiicola</name>
    <dbReference type="NCBI Taxonomy" id="421621"/>
    <lineage>
        <taxon>Bacteria</taxon>
        <taxon>Pseudomonadati</taxon>
        <taxon>Bacteroidota</taxon>
        <taxon>Flavobacteriia</taxon>
        <taxon>Flavobacteriales</taxon>
        <taxon>Flavobacteriaceae</taxon>
        <taxon>Flavivirga</taxon>
    </lineage>
</organism>
<keyword evidence="4" id="KW-0804">Transcription</keyword>
<evidence type="ECO:0000259" key="5">
    <source>
        <dbReference type="Pfam" id="PF04542"/>
    </source>
</evidence>
<comment type="caution">
    <text evidence="7">The sequence shown here is derived from an EMBL/GenBank/DDBJ whole genome shotgun (WGS) entry which is preliminary data.</text>
</comment>
<dbReference type="InterPro" id="IPR013324">
    <property type="entry name" value="RNA_pol_sigma_r3/r4-like"/>
</dbReference>
<protein>
    <submittedName>
        <fullName evidence="7">Sigma-70 family RNA polymerase sigma factor</fullName>
    </submittedName>
</protein>
<keyword evidence="8" id="KW-1185">Reference proteome</keyword>
<feature type="domain" description="RNA polymerase sigma factor 70 region 4 type 2" evidence="6">
    <location>
        <begin position="128"/>
        <end position="172"/>
    </location>
</feature>
<evidence type="ECO:0000256" key="2">
    <source>
        <dbReference type="ARBA" id="ARBA00023015"/>
    </source>
</evidence>
<accession>A0ABU7XN40</accession>
<dbReference type="InterPro" id="IPR007627">
    <property type="entry name" value="RNA_pol_sigma70_r2"/>
</dbReference>